<dbReference type="CDD" id="cd00118">
    <property type="entry name" value="LysM"/>
    <property type="match status" value="1"/>
</dbReference>
<evidence type="ECO:0000313" key="19">
    <source>
        <dbReference type="EMBL" id="KAK3041843.1"/>
    </source>
</evidence>
<dbReference type="Gene3D" id="1.10.510.10">
    <property type="entry name" value="Transferase(Phosphotransferase) domain 1"/>
    <property type="match status" value="1"/>
</dbReference>
<dbReference type="Pfam" id="PF00069">
    <property type="entry name" value="Pkinase"/>
    <property type="match status" value="1"/>
</dbReference>
<evidence type="ECO:0000256" key="4">
    <source>
        <dbReference type="ARBA" id="ARBA00022692"/>
    </source>
</evidence>
<evidence type="ECO:0000256" key="15">
    <source>
        <dbReference type="SAM" id="Phobius"/>
    </source>
</evidence>
<evidence type="ECO:0000256" key="5">
    <source>
        <dbReference type="ARBA" id="ARBA00022729"/>
    </source>
</evidence>
<dbReference type="SUPFAM" id="SSF54106">
    <property type="entry name" value="LysM domain"/>
    <property type="match status" value="1"/>
</dbReference>
<evidence type="ECO:0008006" key="21">
    <source>
        <dbReference type="Google" id="ProtNLM"/>
    </source>
</evidence>
<dbReference type="SUPFAM" id="SSF56112">
    <property type="entry name" value="Protein kinase-like (PK-like)"/>
    <property type="match status" value="1"/>
</dbReference>
<keyword evidence="3" id="KW-0808">Transferase</keyword>
<keyword evidence="13" id="KW-0460">Magnesium</keyword>
<evidence type="ECO:0000256" key="10">
    <source>
        <dbReference type="ARBA" id="ARBA00023136"/>
    </source>
</evidence>
<keyword evidence="2" id="KW-1003">Cell membrane</keyword>
<keyword evidence="11" id="KW-1015">Disulfide bond</keyword>
<evidence type="ECO:0000256" key="2">
    <source>
        <dbReference type="ARBA" id="ARBA00022475"/>
    </source>
</evidence>
<evidence type="ECO:0000256" key="7">
    <source>
        <dbReference type="ARBA" id="ARBA00022777"/>
    </source>
</evidence>
<gene>
    <name evidence="19" type="ORF">RJ639_000359</name>
</gene>
<organism evidence="19 20">
    <name type="scientific">Escallonia herrerae</name>
    <dbReference type="NCBI Taxonomy" id="1293975"/>
    <lineage>
        <taxon>Eukaryota</taxon>
        <taxon>Viridiplantae</taxon>
        <taxon>Streptophyta</taxon>
        <taxon>Embryophyta</taxon>
        <taxon>Tracheophyta</taxon>
        <taxon>Spermatophyta</taxon>
        <taxon>Magnoliopsida</taxon>
        <taxon>eudicotyledons</taxon>
        <taxon>Gunneridae</taxon>
        <taxon>Pentapetalae</taxon>
        <taxon>asterids</taxon>
        <taxon>campanulids</taxon>
        <taxon>Escalloniales</taxon>
        <taxon>Escalloniaceae</taxon>
        <taxon>Escallonia</taxon>
    </lineage>
</organism>
<dbReference type="FunFam" id="1.10.510.10:FF:000468">
    <property type="entry name" value="PTI1-like tyrosine-protein kinase 3"/>
    <property type="match status" value="1"/>
</dbReference>
<dbReference type="Proteomes" id="UP001188597">
    <property type="component" value="Unassembled WGS sequence"/>
</dbReference>
<feature type="domain" description="Protein kinase" evidence="17">
    <location>
        <begin position="330"/>
        <end position="611"/>
    </location>
</feature>
<evidence type="ECO:0000256" key="14">
    <source>
        <dbReference type="PROSITE-ProRule" id="PRU10141"/>
    </source>
</evidence>
<evidence type="ECO:0000256" key="11">
    <source>
        <dbReference type="ARBA" id="ARBA00023157"/>
    </source>
</evidence>
<dbReference type="InterPro" id="IPR008271">
    <property type="entry name" value="Ser/Thr_kinase_AS"/>
</dbReference>
<feature type="binding site" evidence="14">
    <location>
        <position position="358"/>
    </location>
    <ligand>
        <name>ATP</name>
        <dbReference type="ChEBI" id="CHEBI:30616"/>
    </ligand>
</feature>
<dbReference type="AlphaFoldDB" id="A0AA88XFK3"/>
<proteinExistence type="predicted"/>
<feature type="domain" description="LysM" evidence="18">
    <location>
        <begin position="162"/>
        <end position="208"/>
    </location>
</feature>
<feature type="signal peptide" evidence="16">
    <location>
        <begin position="1"/>
        <end position="28"/>
    </location>
</feature>
<dbReference type="GO" id="GO:0005886">
    <property type="term" value="C:plasma membrane"/>
    <property type="evidence" value="ECO:0007669"/>
    <property type="project" value="UniProtKB-SubCell"/>
</dbReference>
<keyword evidence="20" id="KW-1185">Reference proteome</keyword>
<evidence type="ECO:0000256" key="16">
    <source>
        <dbReference type="SAM" id="SignalP"/>
    </source>
</evidence>
<name>A0AA88XFK3_9ASTE</name>
<dbReference type="PANTHER" id="PTHR46204:SF8">
    <property type="entry name" value="PROTEIN KINASE DOMAIN-CONTAINING PROTEIN"/>
    <property type="match status" value="1"/>
</dbReference>
<feature type="transmembrane region" description="Helical" evidence="15">
    <location>
        <begin position="224"/>
        <end position="247"/>
    </location>
</feature>
<keyword evidence="5 16" id="KW-0732">Signal</keyword>
<dbReference type="GO" id="GO:0019199">
    <property type="term" value="F:transmembrane receptor protein kinase activity"/>
    <property type="evidence" value="ECO:0007669"/>
    <property type="project" value="InterPro"/>
</dbReference>
<dbReference type="InterPro" id="IPR018392">
    <property type="entry name" value="LysM"/>
</dbReference>
<evidence type="ECO:0000256" key="1">
    <source>
        <dbReference type="ARBA" id="ARBA00004162"/>
    </source>
</evidence>
<feature type="active site" description="Proton acceptor" evidence="12">
    <location>
        <position position="453"/>
    </location>
</feature>
<dbReference type="InterPro" id="IPR000719">
    <property type="entry name" value="Prot_kinase_dom"/>
</dbReference>
<dbReference type="PROSITE" id="PS50011">
    <property type="entry name" value="PROTEIN_KINASE_DOM"/>
    <property type="match status" value="1"/>
</dbReference>
<evidence type="ECO:0000256" key="3">
    <source>
        <dbReference type="ARBA" id="ARBA00022679"/>
    </source>
</evidence>
<keyword evidence="7" id="KW-0418">Kinase</keyword>
<comment type="caution">
    <text evidence="19">The sequence shown here is derived from an EMBL/GenBank/DDBJ whole genome shotgun (WGS) entry which is preliminary data.</text>
</comment>
<comment type="subcellular location">
    <subcellularLocation>
        <location evidence="1">Cell membrane</location>
        <topology evidence="1">Single-pass membrane protein</topology>
    </subcellularLocation>
</comment>
<keyword evidence="6 14" id="KW-0547">Nucleotide-binding</keyword>
<dbReference type="GO" id="GO:0045087">
    <property type="term" value="P:innate immune response"/>
    <property type="evidence" value="ECO:0007669"/>
    <property type="project" value="InterPro"/>
</dbReference>
<keyword evidence="8 14" id="KW-0067">ATP-binding</keyword>
<evidence type="ECO:0000259" key="18">
    <source>
        <dbReference type="PROSITE" id="PS51782"/>
    </source>
</evidence>
<dbReference type="Gene3D" id="3.30.200.20">
    <property type="entry name" value="Phosphorylase Kinase, domain 1"/>
    <property type="match status" value="1"/>
</dbReference>
<keyword evidence="4 15" id="KW-0812">Transmembrane</keyword>
<keyword evidence="9 15" id="KW-1133">Transmembrane helix</keyword>
<evidence type="ECO:0000313" key="20">
    <source>
        <dbReference type="Proteomes" id="UP001188597"/>
    </source>
</evidence>
<dbReference type="PANTHER" id="PTHR46204">
    <property type="entry name" value="CHITIN ELICITOR RECEPTOR KINASE 1-RELATED"/>
    <property type="match status" value="1"/>
</dbReference>
<dbReference type="InterPro" id="IPR017441">
    <property type="entry name" value="Protein_kinase_ATP_BS"/>
</dbReference>
<accession>A0AA88XFK3</accession>
<reference evidence="19" key="1">
    <citation type="submission" date="2022-12" db="EMBL/GenBank/DDBJ databases">
        <title>Draft genome assemblies for two species of Escallonia (Escalloniales).</title>
        <authorList>
            <person name="Chanderbali A."/>
            <person name="Dervinis C."/>
            <person name="Anghel I."/>
            <person name="Soltis D."/>
            <person name="Soltis P."/>
            <person name="Zapata F."/>
        </authorList>
    </citation>
    <scope>NUCLEOTIDE SEQUENCE</scope>
    <source>
        <strain evidence="19">UCBG64.0493</strain>
        <tissue evidence="19">Leaf</tissue>
    </source>
</reference>
<evidence type="ECO:0000256" key="12">
    <source>
        <dbReference type="PIRSR" id="PIRSR000615-1"/>
    </source>
</evidence>
<keyword evidence="13" id="KW-0479">Metal-binding</keyword>
<dbReference type="EMBL" id="JAVXUP010000028">
    <property type="protein sequence ID" value="KAK3041843.1"/>
    <property type="molecule type" value="Genomic_DNA"/>
</dbReference>
<dbReference type="FunFam" id="3.30.200.20:FF:000526">
    <property type="entry name" value="Kinase family protein"/>
    <property type="match status" value="1"/>
</dbReference>
<evidence type="ECO:0000256" key="8">
    <source>
        <dbReference type="ARBA" id="ARBA00022840"/>
    </source>
</evidence>
<protein>
    <recommendedName>
        <fullName evidence="21">LysM domain receptor-like kinase 3</fullName>
    </recommendedName>
</protein>
<evidence type="ECO:0000259" key="17">
    <source>
        <dbReference type="PROSITE" id="PS50011"/>
    </source>
</evidence>
<feature type="binding site" evidence="13">
    <location>
        <position position="471"/>
    </location>
    <ligand>
        <name>Mg(2+)</name>
        <dbReference type="ChEBI" id="CHEBI:18420"/>
    </ligand>
</feature>
<dbReference type="SMART" id="SM00220">
    <property type="entry name" value="S_TKc"/>
    <property type="match status" value="1"/>
</dbReference>
<evidence type="ECO:0000256" key="9">
    <source>
        <dbReference type="ARBA" id="ARBA00022989"/>
    </source>
</evidence>
<dbReference type="PROSITE" id="PS51782">
    <property type="entry name" value="LYSM"/>
    <property type="match status" value="1"/>
</dbReference>
<feature type="chain" id="PRO_5041665039" description="LysM domain receptor-like kinase 3" evidence="16">
    <location>
        <begin position="29"/>
        <end position="634"/>
    </location>
</feature>
<dbReference type="InterPro" id="IPR036779">
    <property type="entry name" value="LysM_dom_sf"/>
</dbReference>
<dbReference type="GO" id="GO:0005524">
    <property type="term" value="F:ATP binding"/>
    <property type="evidence" value="ECO:0007669"/>
    <property type="project" value="UniProtKB-UniRule"/>
</dbReference>
<dbReference type="InterPro" id="IPR044812">
    <property type="entry name" value="CERK1/LYK3-like"/>
</dbReference>
<sequence>MPRSMASWNLLALLFLLPLPSTLRTVASDDSIQLNSMYHYPCSERILACSSVLYQNDGLRKEQIASYYSVNTSEIKSISHANKQDYLVTVPCSCQNVNGTTGYFYKTQYDVQPNDMFANVSSQIYSGQAWRVGDEEKTYVPNITVPIHLLCGCAERDSQIVVTYTVQQHDTISDIGTLLSAQISEIEKLNKILTRNPAYIDVNWVLYVPSEKNGIPAPQKSHKWTIIICILAAVTLLSMCTLAIIVLGRKRSRKGSEEDPKAISKTFSTKKSFSMQNQHLHTETMEDRRRVRRRNQLTQSGFKCTDITGFESERPVVYSLEEIAEATINFDESRIIGEGGYGSVYFGVLREQEVAVKKMRSNKSKEFLAELKVLCKVHHINVVELMGYASGDDHLYLVYEYISNGSLGEHLHEPLLKGHQPLSWTARIQIALDTAKGIEYIHDHTKSRYVHRDIKTTNILLDEGLRAKVADFGLAKLVGRTNEDDFIATRLVGTPGYLPPESVKELQVTTKTDVFAFGVVLAELITGQRALIRKKGEPNKMKSLITVIHKVFQAEEPEAELASIIDANLEGSYPMEEVYKMAEIADWCLSEDAVNRPEMREIVVALSQIMMSSTEWEASLGGRSQVFSGVFNGR</sequence>
<dbReference type="InterPro" id="IPR011009">
    <property type="entry name" value="Kinase-like_dom_sf"/>
</dbReference>
<evidence type="ECO:0000256" key="13">
    <source>
        <dbReference type="PIRSR" id="PIRSR000615-3"/>
    </source>
</evidence>
<feature type="binding site" evidence="13">
    <location>
        <position position="458"/>
    </location>
    <ligand>
        <name>Mg(2+)</name>
        <dbReference type="ChEBI" id="CHEBI:18420"/>
    </ligand>
</feature>
<dbReference type="GO" id="GO:0046872">
    <property type="term" value="F:metal ion binding"/>
    <property type="evidence" value="ECO:0007669"/>
    <property type="project" value="UniProtKB-KW"/>
</dbReference>
<dbReference type="PROSITE" id="PS00107">
    <property type="entry name" value="PROTEIN_KINASE_ATP"/>
    <property type="match status" value="1"/>
</dbReference>
<dbReference type="PROSITE" id="PS00108">
    <property type="entry name" value="PROTEIN_KINASE_ST"/>
    <property type="match status" value="1"/>
</dbReference>
<dbReference type="Gene3D" id="3.10.350.10">
    <property type="entry name" value="LysM domain"/>
    <property type="match status" value="1"/>
</dbReference>
<evidence type="ECO:0000256" key="6">
    <source>
        <dbReference type="ARBA" id="ARBA00022741"/>
    </source>
</evidence>
<keyword evidence="10 15" id="KW-0472">Membrane</keyword>